<dbReference type="PROSITE" id="PS50102">
    <property type="entry name" value="RRM"/>
    <property type="match status" value="1"/>
</dbReference>
<dbReference type="Gene3D" id="3.30.70.330">
    <property type="match status" value="1"/>
</dbReference>
<dbReference type="PANTHER" id="PTHR48034">
    <property type="entry name" value="TRANSFORMER-2 SEX-DETERMINING PROTEIN-RELATED"/>
    <property type="match status" value="1"/>
</dbReference>
<keyword evidence="5" id="KW-1185">Reference proteome</keyword>
<reference evidence="4" key="3">
    <citation type="submission" date="2025-09" db="UniProtKB">
        <authorList>
            <consortium name="Ensembl"/>
        </authorList>
    </citation>
    <scope>IDENTIFICATION</scope>
    <source>
        <strain evidence="4">Thorbecke</strain>
    </source>
</reference>
<dbReference type="eggNOG" id="KOG0118">
    <property type="taxonomic scope" value="Eukaryota"/>
</dbReference>
<dbReference type="GO" id="GO:0003723">
    <property type="term" value="F:RNA binding"/>
    <property type="evidence" value="ECO:0007669"/>
    <property type="project" value="UniProtKB-UniRule"/>
</dbReference>
<dbReference type="InterPro" id="IPR050441">
    <property type="entry name" value="RBM"/>
</dbReference>
<dbReference type="HOGENOM" id="CLU_012062_28_1_1"/>
<proteinExistence type="predicted"/>
<dbReference type="GeneTree" id="ENSGT00940000153524"/>
<accession>G1TL38</accession>
<reference evidence="4" key="2">
    <citation type="submission" date="2025-08" db="UniProtKB">
        <authorList>
            <consortium name="Ensembl"/>
        </authorList>
    </citation>
    <scope>IDENTIFICATION</scope>
    <source>
        <strain evidence="4">Thorbecke</strain>
    </source>
</reference>
<evidence type="ECO:0000313" key="4">
    <source>
        <dbReference type="Ensembl" id="ENSOCUP00000017682.2"/>
    </source>
</evidence>
<dbReference type="Proteomes" id="UP000001811">
    <property type="component" value="Chromosome 15"/>
</dbReference>
<dbReference type="EMBL" id="AAGW02022623">
    <property type="status" value="NOT_ANNOTATED_CDS"/>
    <property type="molecule type" value="Genomic_DNA"/>
</dbReference>
<dbReference type="SMR" id="G1TL38"/>
<dbReference type="InterPro" id="IPR012677">
    <property type="entry name" value="Nucleotide-bd_a/b_plait_sf"/>
</dbReference>
<evidence type="ECO:0000256" key="1">
    <source>
        <dbReference type="ARBA" id="ARBA00022884"/>
    </source>
</evidence>
<evidence type="ECO:0000259" key="3">
    <source>
        <dbReference type="PROSITE" id="PS50102"/>
    </source>
</evidence>
<dbReference type="InParanoid" id="G1TL38"/>
<sequence>MFSEEGKLFAGGLNFQPRHQAPEDHFSSFRPVSEVVAVKDRETQQSQGFGFITLTNQELLSSLQRKVPPSLMTPSFHWDLTHRDL</sequence>
<dbReference type="InterPro" id="IPR035979">
    <property type="entry name" value="RBD_domain_sf"/>
</dbReference>
<dbReference type="Ensembl" id="ENSOCUT00000022455.2">
    <property type="protein sequence ID" value="ENSOCUP00000017682.2"/>
    <property type="gene ID" value="ENSOCUG00000027309.2"/>
</dbReference>
<evidence type="ECO:0000256" key="2">
    <source>
        <dbReference type="PROSITE-ProRule" id="PRU00176"/>
    </source>
</evidence>
<reference evidence="4 5" key="1">
    <citation type="journal article" date="2011" name="Nature">
        <title>A high-resolution map of human evolutionary constraint using 29 mammals.</title>
        <authorList>
            <person name="Lindblad-Toh K."/>
            <person name="Garber M."/>
            <person name="Zuk O."/>
            <person name="Lin M.F."/>
            <person name="Parker B.J."/>
            <person name="Washietl S."/>
            <person name="Kheradpour P."/>
            <person name="Ernst J."/>
            <person name="Jordan G."/>
            <person name="Mauceli E."/>
            <person name="Ward L.D."/>
            <person name="Lowe C.B."/>
            <person name="Holloway A.K."/>
            <person name="Clamp M."/>
            <person name="Gnerre S."/>
            <person name="Alfoldi J."/>
            <person name="Beal K."/>
            <person name="Chang J."/>
            <person name="Clawson H."/>
            <person name="Cuff J."/>
            <person name="Di Palma F."/>
            <person name="Fitzgerald S."/>
            <person name="Flicek P."/>
            <person name="Guttman M."/>
            <person name="Hubisz M.J."/>
            <person name="Jaffe D.B."/>
            <person name="Jungreis I."/>
            <person name="Kent W.J."/>
            <person name="Kostka D."/>
            <person name="Lara M."/>
            <person name="Martins A.L."/>
            <person name="Massingham T."/>
            <person name="Moltke I."/>
            <person name="Raney B.J."/>
            <person name="Rasmussen M.D."/>
            <person name="Robinson J."/>
            <person name="Stark A."/>
            <person name="Vilella A.J."/>
            <person name="Wen J."/>
            <person name="Xie X."/>
            <person name="Zody M.C."/>
            <person name="Baldwin J."/>
            <person name="Bloom T."/>
            <person name="Chin C.W."/>
            <person name="Heiman D."/>
            <person name="Nicol R."/>
            <person name="Nusbaum C."/>
            <person name="Young S."/>
            <person name="Wilkinson J."/>
            <person name="Worley K.C."/>
            <person name="Kovar C.L."/>
            <person name="Muzny D.M."/>
            <person name="Gibbs R.A."/>
            <person name="Cree A."/>
            <person name="Dihn H.H."/>
            <person name="Fowler G."/>
            <person name="Jhangiani S."/>
            <person name="Joshi V."/>
            <person name="Lee S."/>
            <person name="Lewis L.R."/>
            <person name="Nazareth L.V."/>
            <person name="Okwuonu G."/>
            <person name="Santibanez J."/>
            <person name="Warren W.C."/>
            <person name="Mardis E.R."/>
            <person name="Weinstock G.M."/>
            <person name="Wilson R.K."/>
            <person name="Delehaunty K."/>
            <person name="Dooling D."/>
            <person name="Fronik C."/>
            <person name="Fulton L."/>
            <person name="Fulton B."/>
            <person name="Graves T."/>
            <person name="Minx P."/>
            <person name="Sodergren E."/>
            <person name="Birney E."/>
            <person name="Margulies E.H."/>
            <person name="Herrero J."/>
            <person name="Green E.D."/>
            <person name="Haussler D."/>
            <person name="Siepel A."/>
            <person name="Goldman N."/>
            <person name="Pollard K.S."/>
            <person name="Pedersen J.S."/>
            <person name="Lander E.S."/>
            <person name="Kellis M."/>
        </authorList>
    </citation>
    <scope>NUCLEOTIDE SEQUENCE [LARGE SCALE GENOMIC DNA]</scope>
    <source>
        <strain evidence="4 5">Thorbecke inbred</strain>
    </source>
</reference>
<name>G1TL38_RABIT</name>
<keyword evidence="1 2" id="KW-0694">RNA-binding</keyword>
<feature type="domain" description="RRM" evidence="3">
    <location>
        <begin position="6"/>
        <end position="85"/>
    </location>
</feature>
<dbReference type="Pfam" id="PF00076">
    <property type="entry name" value="RRM_1"/>
    <property type="match status" value="1"/>
</dbReference>
<protein>
    <recommendedName>
        <fullName evidence="3">RRM domain-containing protein</fullName>
    </recommendedName>
</protein>
<dbReference type="SUPFAM" id="SSF54928">
    <property type="entry name" value="RNA-binding domain, RBD"/>
    <property type="match status" value="1"/>
</dbReference>
<organism evidence="4 5">
    <name type="scientific">Oryctolagus cuniculus</name>
    <name type="common">Rabbit</name>
    <dbReference type="NCBI Taxonomy" id="9986"/>
    <lineage>
        <taxon>Eukaryota</taxon>
        <taxon>Metazoa</taxon>
        <taxon>Chordata</taxon>
        <taxon>Craniata</taxon>
        <taxon>Vertebrata</taxon>
        <taxon>Euteleostomi</taxon>
        <taxon>Mammalia</taxon>
        <taxon>Eutheria</taxon>
        <taxon>Euarchontoglires</taxon>
        <taxon>Glires</taxon>
        <taxon>Lagomorpha</taxon>
        <taxon>Leporidae</taxon>
        <taxon>Oryctolagus</taxon>
    </lineage>
</organism>
<dbReference type="AlphaFoldDB" id="G1TL38"/>
<dbReference type="PaxDb" id="9986-ENSOCUP00000017682"/>
<evidence type="ECO:0000313" key="5">
    <source>
        <dbReference type="Proteomes" id="UP000001811"/>
    </source>
</evidence>
<dbReference type="InterPro" id="IPR000504">
    <property type="entry name" value="RRM_dom"/>
</dbReference>
<dbReference type="STRING" id="9986.ENSOCUP00000017682"/>